<dbReference type="Proteomes" id="UP000197781">
    <property type="component" value="Chromosome"/>
</dbReference>
<dbReference type="KEGG" id="bfm:BP422_25385"/>
<protein>
    <submittedName>
        <fullName evidence="1">Uncharacterized protein</fullName>
    </submittedName>
</protein>
<accession>A0A220MND2</accession>
<evidence type="ECO:0000313" key="2">
    <source>
        <dbReference type="Proteomes" id="UP000197781"/>
    </source>
</evidence>
<proteinExistence type="predicted"/>
<dbReference type="AlphaFoldDB" id="A0A220MND2"/>
<organism evidence="1 2">
    <name type="scientific">Brevibacillus formosus</name>
    <dbReference type="NCBI Taxonomy" id="54913"/>
    <lineage>
        <taxon>Bacteria</taxon>
        <taxon>Bacillati</taxon>
        <taxon>Bacillota</taxon>
        <taxon>Bacilli</taxon>
        <taxon>Bacillales</taxon>
        <taxon>Paenibacillaceae</taxon>
        <taxon>Brevibacillus</taxon>
    </lineage>
</organism>
<dbReference type="EMBL" id="CP018145">
    <property type="protein sequence ID" value="ASJ56576.1"/>
    <property type="molecule type" value="Genomic_DNA"/>
</dbReference>
<reference evidence="1 2" key="1">
    <citation type="submission" date="2016-11" db="EMBL/GenBank/DDBJ databases">
        <authorList>
            <person name="Jaros S."/>
            <person name="Januszkiewicz K."/>
            <person name="Wedrychowicz H."/>
        </authorList>
    </citation>
    <scope>NUCLEOTIDE SEQUENCE [LARGE SCALE GENOMIC DNA]</scope>
    <source>
        <strain evidence="1 2">NF2</strain>
    </source>
</reference>
<name>A0A220MND2_9BACL</name>
<sequence>MLRCTNLCYIIKTNLKNIVLIQKWRNGEWTAIAVKETENKIAQDVEALVMMPTERLATIAWETGMYVAAIAVAAGIRSKDIFFVITVI</sequence>
<evidence type="ECO:0000313" key="1">
    <source>
        <dbReference type="EMBL" id="ASJ56576.1"/>
    </source>
</evidence>
<gene>
    <name evidence="1" type="ORF">BP422_25385</name>
</gene>